<gene>
    <name evidence="3" type="ORF">GCM10023196_049840</name>
</gene>
<organism evidence="3 4">
    <name type="scientific">Actinoallomurus vinaceus</name>
    <dbReference type="NCBI Taxonomy" id="1080074"/>
    <lineage>
        <taxon>Bacteria</taxon>
        <taxon>Bacillati</taxon>
        <taxon>Actinomycetota</taxon>
        <taxon>Actinomycetes</taxon>
        <taxon>Streptosporangiales</taxon>
        <taxon>Thermomonosporaceae</taxon>
        <taxon>Actinoallomurus</taxon>
    </lineage>
</organism>
<reference evidence="4" key="1">
    <citation type="journal article" date="2019" name="Int. J. Syst. Evol. Microbiol.">
        <title>The Global Catalogue of Microorganisms (GCM) 10K type strain sequencing project: providing services to taxonomists for standard genome sequencing and annotation.</title>
        <authorList>
            <consortium name="The Broad Institute Genomics Platform"/>
            <consortium name="The Broad Institute Genome Sequencing Center for Infectious Disease"/>
            <person name="Wu L."/>
            <person name="Ma J."/>
        </authorList>
    </citation>
    <scope>NUCLEOTIDE SEQUENCE [LARGE SCALE GENOMIC DNA]</scope>
    <source>
        <strain evidence="4">JCM 17939</strain>
    </source>
</reference>
<protein>
    <recommendedName>
        <fullName evidence="2">DUF218 domain-containing protein</fullName>
    </recommendedName>
</protein>
<keyword evidence="4" id="KW-1185">Reference proteome</keyword>
<evidence type="ECO:0000256" key="1">
    <source>
        <dbReference type="SAM" id="MobiDB-lite"/>
    </source>
</evidence>
<feature type="region of interest" description="Disordered" evidence="1">
    <location>
        <begin position="114"/>
        <end position="135"/>
    </location>
</feature>
<accession>A0ABP8UEN3</accession>
<dbReference type="Pfam" id="PF02698">
    <property type="entry name" value="DUF218"/>
    <property type="match status" value="1"/>
</dbReference>
<evidence type="ECO:0000259" key="2">
    <source>
        <dbReference type="Pfam" id="PF02698"/>
    </source>
</evidence>
<dbReference type="InterPro" id="IPR003848">
    <property type="entry name" value="DUF218"/>
</dbReference>
<feature type="domain" description="DUF218" evidence="2">
    <location>
        <begin position="2"/>
        <end position="146"/>
    </location>
</feature>
<dbReference type="InterPro" id="IPR051599">
    <property type="entry name" value="Cell_Envelope_Assoc"/>
</dbReference>
<comment type="caution">
    <text evidence="3">The sequence shown here is derived from an EMBL/GenBank/DDBJ whole genome shotgun (WGS) entry which is preliminary data.</text>
</comment>
<evidence type="ECO:0000313" key="3">
    <source>
        <dbReference type="EMBL" id="GAA4629370.1"/>
    </source>
</evidence>
<dbReference type="PANTHER" id="PTHR30336:SF20">
    <property type="entry name" value="DUF218 DOMAIN-CONTAINING PROTEIN"/>
    <property type="match status" value="1"/>
</dbReference>
<proteinExistence type="predicted"/>
<evidence type="ECO:0000313" key="4">
    <source>
        <dbReference type="Proteomes" id="UP001501442"/>
    </source>
</evidence>
<dbReference type="PANTHER" id="PTHR30336">
    <property type="entry name" value="INNER MEMBRANE PROTEIN, PROBABLE PERMEASE"/>
    <property type="match status" value="1"/>
</dbReference>
<name>A0ABP8UEN3_9ACTN</name>
<dbReference type="EMBL" id="BAABHK010000007">
    <property type="protein sequence ID" value="GAA4629370.1"/>
    <property type="molecule type" value="Genomic_DNA"/>
</dbReference>
<sequence length="158" mass="17361">MILVLGAAQFNGRPSSVLEARLTHALELYRQGVAPRIVTVGGNIPGDHFTEAGTGRHWLNHQGVPLSALHAVPIGNDTRQSIVAVGKELRDHGWKSAVIVTDPWHEFRSTAMARDNGIQAHPSPNRSGPTVDNRDTESRYIVREIGGYLYYELCRAVC</sequence>
<dbReference type="Proteomes" id="UP001501442">
    <property type="component" value="Unassembled WGS sequence"/>
</dbReference>
<dbReference type="CDD" id="cd06259">
    <property type="entry name" value="YdcF-like"/>
    <property type="match status" value="1"/>
</dbReference>